<keyword evidence="5" id="KW-1185">Reference proteome</keyword>
<keyword evidence="1" id="KW-0596">Phosphopantetheine</keyword>
<dbReference type="SUPFAM" id="SSF47336">
    <property type="entry name" value="ACP-like"/>
    <property type="match status" value="1"/>
</dbReference>
<proteinExistence type="predicted"/>
<dbReference type="InterPro" id="IPR009081">
    <property type="entry name" value="PP-bd_ACP"/>
</dbReference>
<dbReference type="PROSITE" id="PS00012">
    <property type="entry name" value="PHOSPHOPANTETHEINE"/>
    <property type="match status" value="1"/>
</dbReference>
<dbReference type="InterPro" id="IPR006162">
    <property type="entry name" value="Ppantetheine_attach_site"/>
</dbReference>
<gene>
    <name evidence="4" type="ORF">FEF34_11950</name>
</gene>
<comment type="caution">
    <text evidence="4">The sequence shown here is derived from an EMBL/GenBank/DDBJ whole genome shotgun (WGS) entry which is preliminary data.</text>
</comment>
<dbReference type="GO" id="GO:0031177">
    <property type="term" value="F:phosphopantetheine binding"/>
    <property type="evidence" value="ECO:0007669"/>
    <property type="project" value="InterPro"/>
</dbReference>
<name>A0A5R9E1Y8_9ACTN</name>
<dbReference type="SMART" id="SM00823">
    <property type="entry name" value="PKS_PP"/>
    <property type="match status" value="1"/>
</dbReference>
<dbReference type="RefSeq" id="WP_138053162.1">
    <property type="nucleotide sequence ID" value="NZ_VAWE01000001.1"/>
</dbReference>
<dbReference type="EMBL" id="VAWE01000001">
    <property type="protein sequence ID" value="TLQ43756.1"/>
    <property type="molecule type" value="Genomic_DNA"/>
</dbReference>
<dbReference type="GO" id="GO:0017000">
    <property type="term" value="P:antibiotic biosynthetic process"/>
    <property type="evidence" value="ECO:0007669"/>
    <property type="project" value="UniProtKB-ARBA"/>
</dbReference>
<protein>
    <submittedName>
        <fullName evidence="4">Acyl carrier protein</fullName>
    </submittedName>
</protein>
<dbReference type="Gene3D" id="1.10.1200.10">
    <property type="entry name" value="ACP-like"/>
    <property type="match status" value="1"/>
</dbReference>
<dbReference type="InterPro" id="IPR036736">
    <property type="entry name" value="ACP-like_sf"/>
</dbReference>
<reference evidence="4 5" key="1">
    <citation type="submission" date="2019-05" db="EMBL/GenBank/DDBJ databases">
        <title>Streptomyces marianii sp. nov., a novel marine actinomycete from southern coast of India.</title>
        <authorList>
            <person name="Iniyan A.M."/>
            <person name="Wink J."/>
            <person name="Ramprasad E."/>
            <person name="Ramana C.V."/>
            <person name="Bunk B."/>
            <person name="Sproer C."/>
            <person name="Joseph F.-J.R.S."/>
            <person name="Vincent S.G.P."/>
        </authorList>
    </citation>
    <scope>NUCLEOTIDE SEQUENCE [LARGE SCALE GENOMIC DNA]</scope>
    <source>
        <strain evidence="4 5">ICN19</strain>
    </source>
</reference>
<accession>A0A5R9E1Y8</accession>
<feature type="domain" description="Carrier" evidence="3">
    <location>
        <begin position="3"/>
        <end position="80"/>
    </location>
</feature>
<evidence type="ECO:0000313" key="5">
    <source>
        <dbReference type="Proteomes" id="UP000305921"/>
    </source>
</evidence>
<dbReference type="Pfam" id="PF00550">
    <property type="entry name" value="PP-binding"/>
    <property type="match status" value="1"/>
</dbReference>
<dbReference type="PROSITE" id="PS50075">
    <property type="entry name" value="CARRIER"/>
    <property type="match status" value="1"/>
</dbReference>
<dbReference type="Proteomes" id="UP000305921">
    <property type="component" value="Unassembled WGS sequence"/>
</dbReference>
<dbReference type="OrthoDB" id="3537906at2"/>
<organism evidence="4 5">
    <name type="scientific">Streptomyces marianii</name>
    <dbReference type="NCBI Taxonomy" id="1817406"/>
    <lineage>
        <taxon>Bacteria</taxon>
        <taxon>Bacillati</taxon>
        <taxon>Actinomycetota</taxon>
        <taxon>Actinomycetes</taxon>
        <taxon>Kitasatosporales</taxon>
        <taxon>Streptomycetaceae</taxon>
        <taxon>Streptomyces</taxon>
    </lineage>
</organism>
<evidence type="ECO:0000256" key="2">
    <source>
        <dbReference type="ARBA" id="ARBA00022553"/>
    </source>
</evidence>
<evidence type="ECO:0000259" key="3">
    <source>
        <dbReference type="PROSITE" id="PS50075"/>
    </source>
</evidence>
<keyword evidence="2" id="KW-0597">Phosphoprotein</keyword>
<dbReference type="AlphaFoldDB" id="A0A5R9E1Y8"/>
<sequence>MAELSLAELREIMRQSMGEDEAPDLADADAVTFEDLGYDSLAVLETVNRIERTYGVKLPEEELAEIRTPHGMLVFVNERLRAAV</sequence>
<evidence type="ECO:0000313" key="4">
    <source>
        <dbReference type="EMBL" id="TLQ43756.1"/>
    </source>
</evidence>
<evidence type="ECO:0000256" key="1">
    <source>
        <dbReference type="ARBA" id="ARBA00022450"/>
    </source>
</evidence>
<dbReference type="InterPro" id="IPR020806">
    <property type="entry name" value="PKS_PP-bd"/>
</dbReference>